<dbReference type="AlphaFoldDB" id="A0AAJ0U6Y1"/>
<reference evidence="2" key="1">
    <citation type="submission" date="2017-08" db="EMBL/GenBank/DDBJ databases">
        <authorList>
            <person name="Imhoff J.F."/>
            <person name="Rahn T."/>
            <person name="Kuenzel S."/>
            <person name="Neulinger S.C."/>
        </authorList>
    </citation>
    <scope>NUCLEOTIDE SEQUENCE</scope>
    <source>
        <strain evidence="2">DSM 11080</strain>
    </source>
</reference>
<comment type="caution">
    <text evidence="2">The sequence shown here is derived from an EMBL/GenBank/DDBJ whole genome shotgun (WGS) entry which is preliminary data.</text>
</comment>
<feature type="transmembrane region" description="Helical" evidence="1">
    <location>
        <begin position="92"/>
        <end position="114"/>
    </location>
</feature>
<dbReference type="EMBL" id="NRSJ01000042">
    <property type="protein sequence ID" value="MBK1706463.1"/>
    <property type="molecule type" value="Genomic_DNA"/>
</dbReference>
<dbReference type="Proteomes" id="UP001296776">
    <property type="component" value="Unassembled WGS sequence"/>
</dbReference>
<keyword evidence="3" id="KW-1185">Reference proteome</keyword>
<accession>A0AAJ0U6Y1</accession>
<proteinExistence type="predicted"/>
<evidence type="ECO:0000256" key="1">
    <source>
        <dbReference type="SAM" id="Phobius"/>
    </source>
</evidence>
<feature type="transmembrane region" description="Helical" evidence="1">
    <location>
        <begin position="15"/>
        <end position="38"/>
    </location>
</feature>
<keyword evidence="1" id="KW-0812">Transmembrane</keyword>
<gene>
    <name evidence="2" type="ORF">CKO40_18390</name>
</gene>
<feature type="transmembrane region" description="Helical" evidence="1">
    <location>
        <begin position="120"/>
        <end position="146"/>
    </location>
</feature>
<name>A0AAJ0U6Y1_9GAMM</name>
<sequence length="156" mass="16464">MSNPQSASAPHESKIAIGAAITGVINGLLNGAIQWYLLAGHDPLPLTVDCISNDEHTVFGAAVPLAVSLAMILTAVAYTTVKPPRPPFYPTFLWMTVKHGFFTLGVIVTLAVLWQRLFGSVIISLPVGVVMLGLVAGVVAATVNYMTIRATVIRPA</sequence>
<evidence type="ECO:0000313" key="2">
    <source>
        <dbReference type="EMBL" id="MBK1706463.1"/>
    </source>
</evidence>
<dbReference type="RefSeq" id="WP_200347916.1">
    <property type="nucleotide sequence ID" value="NZ_NRSJ01000042.1"/>
</dbReference>
<organism evidence="2 3">
    <name type="scientific">Halochromatium glycolicum</name>
    <dbReference type="NCBI Taxonomy" id="85075"/>
    <lineage>
        <taxon>Bacteria</taxon>
        <taxon>Pseudomonadati</taxon>
        <taxon>Pseudomonadota</taxon>
        <taxon>Gammaproteobacteria</taxon>
        <taxon>Chromatiales</taxon>
        <taxon>Chromatiaceae</taxon>
        <taxon>Halochromatium</taxon>
    </lineage>
</organism>
<feature type="transmembrane region" description="Helical" evidence="1">
    <location>
        <begin position="58"/>
        <end position="80"/>
    </location>
</feature>
<evidence type="ECO:0000313" key="3">
    <source>
        <dbReference type="Proteomes" id="UP001296776"/>
    </source>
</evidence>
<reference evidence="2" key="2">
    <citation type="journal article" date="2020" name="Microorganisms">
        <title>Osmotic Adaptation and Compatible Solute Biosynthesis of Phototrophic Bacteria as Revealed from Genome Analyses.</title>
        <authorList>
            <person name="Imhoff J.F."/>
            <person name="Rahn T."/>
            <person name="Kunzel S."/>
            <person name="Keller A."/>
            <person name="Neulinger S.C."/>
        </authorList>
    </citation>
    <scope>NUCLEOTIDE SEQUENCE</scope>
    <source>
        <strain evidence="2">DSM 11080</strain>
    </source>
</reference>
<keyword evidence="1" id="KW-1133">Transmembrane helix</keyword>
<protein>
    <submittedName>
        <fullName evidence="2">Uncharacterized protein</fullName>
    </submittedName>
</protein>
<keyword evidence="1" id="KW-0472">Membrane</keyword>